<dbReference type="InterPro" id="IPR031100">
    <property type="entry name" value="LOG_fam"/>
</dbReference>
<protein>
    <recommendedName>
        <fullName evidence="2">Cytokinin riboside 5'-monophosphate phosphoribohydrolase</fullName>
        <ecNumber evidence="2">3.2.2.n1</ecNumber>
    </recommendedName>
</protein>
<keyword evidence="4" id="KW-1185">Reference proteome</keyword>
<dbReference type="Pfam" id="PF03641">
    <property type="entry name" value="Lysine_decarbox"/>
    <property type="match status" value="1"/>
</dbReference>
<organism evidence="3 4">
    <name type="scientific">Fodinicola feengrottensis</name>
    <dbReference type="NCBI Taxonomy" id="435914"/>
    <lineage>
        <taxon>Bacteria</taxon>
        <taxon>Bacillati</taxon>
        <taxon>Actinomycetota</taxon>
        <taxon>Actinomycetes</taxon>
        <taxon>Mycobacteriales</taxon>
        <taxon>Fodinicola</taxon>
    </lineage>
</organism>
<dbReference type="EMBL" id="BAAANY010000001">
    <property type="protein sequence ID" value="GAA1656023.1"/>
    <property type="molecule type" value="Genomic_DNA"/>
</dbReference>
<dbReference type="Proteomes" id="UP001500618">
    <property type="component" value="Unassembled WGS sequence"/>
</dbReference>
<comment type="caution">
    <text evidence="3">The sequence shown here is derived from an EMBL/GenBank/DDBJ whole genome shotgun (WGS) entry which is preliminary data.</text>
</comment>
<gene>
    <name evidence="3" type="ORF">GCM10009765_01600</name>
</gene>
<dbReference type="SUPFAM" id="SSF102405">
    <property type="entry name" value="MCP/YpsA-like"/>
    <property type="match status" value="1"/>
</dbReference>
<comment type="catalytic activity">
    <reaction evidence="2">
        <text>N(6)-(dimethylallyl)adenosine 5'-phosphate + H2O = N(6)-dimethylallyladenine + D-ribose 5-phosphate</text>
        <dbReference type="Rhea" id="RHEA:48560"/>
        <dbReference type="ChEBI" id="CHEBI:15377"/>
        <dbReference type="ChEBI" id="CHEBI:17660"/>
        <dbReference type="ChEBI" id="CHEBI:57526"/>
        <dbReference type="ChEBI" id="CHEBI:78346"/>
        <dbReference type="EC" id="3.2.2.n1"/>
    </reaction>
</comment>
<sequence>MRLCVFCGSQSGRGDGYVSAARDLGRQLAERGIGVVYGGASVGTMGQVADAALAAGGTVIGVIPNNLFGQELTHQGLTELHFVEDMHQRKAKMAALADGFIALPGGAGTLEELFEVWTWAQIGVHAKPVALLDVAGYYQPLRTFLDQMVTEQFLRQPHRDMLFIESDLGAVLDRFGAYEPPAVKPIAR</sequence>
<dbReference type="RefSeq" id="WP_344306176.1">
    <property type="nucleotide sequence ID" value="NZ_BAAANY010000001.1"/>
</dbReference>
<reference evidence="3 4" key="1">
    <citation type="journal article" date="2019" name="Int. J. Syst. Evol. Microbiol.">
        <title>The Global Catalogue of Microorganisms (GCM) 10K type strain sequencing project: providing services to taxonomists for standard genome sequencing and annotation.</title>
        <authorList>
            <consortium name="The Broad Institute Genomics Platform"/>
            <consortium name="The Broad Institute Genome Sequencing Center for Infectious Disease"/>
            <person name="Wu L."/>
            <person name="Ma J."/>
        </authorList>
    </citation>
    <scope>NUCLEOTIDE SEQUENCE [LARGE SCALE GENOMIC DNA]</scope>
    <source>
        <strain evidence="3 4">JCM 14718</strain>
    </source>
</reference>
<evidence type="ECO:0000256" key="2">
    <source>
        <dbReference type="RuleBase" id="RU363015"/>
    </source>
</evidence>
<evidence type="ECO:0000313" key="4">
    <source>
        <dbReference type="Proteomes" id="UP001500618"/>
    </source>
</evidence>
<evidence type="ECO:0000313" key="3">
    <source>
        <dbReference type="EMBL" id="GAA1656023.1"/>
    </source>
</evidence>
<comment type="catalytic activity">
    <reaction evidence="2">
        <text>9-ribosyl-trans-zeatin 5'-phosphate + H2O = trans-zeatin + D-ribose 5-phosphate</text>
        <dbReference type="Rhea" id="RHEA:48564"/>
        <dbReference type="ChEBI" id="CHEBI:15377"/>
        <dbReference type="ChEBI" id="CHEBI:16522"/>
        <dbReference type="ChEBI" id="CHEBI:78346"/>
        <dbReference type="ChEBI" id="CHEBI:87947"/>
        <dbReference type="EC" id="3.2.2.n1"/>
    </reaction>
</comment>
<accession>A0ABN2FQQ3</accession>
<dbReference type="Gene3D" id="3.40.50.450">
    <property type="match status" value="1"/>
</dbReference>
<dbReference type="EC" id="3.2.2.n1" evidence="2"/>
<comment type="similarity">
    <text evidence="1 2">Belongs to the LOG family.</text>
</comment>
<keyword evidence="2" id="KW-0203">Cytokinin biosynthesis</keyword>
<dbReference type="NCBIfam" id="TIGR00730">
    <property type="entry name" value="Rossman fold protein, TIGR00730 family"/>
    <property type="match status" value="1"/>
</dbReference>
<proteinExistence type="inferred from homology"/>
<name>A0ABN2FQQ3_9ACTN</name>
<keyword evidence="2" id="KW-0378">Hydrolase</keyword>
<dbReference type="PANTHER" id="PTHR31223">
    <property type="entry name" value="LOG FAMILY PROTEIN YJL055W"/>
    <property type="match status" value="1"/>
</dbReference>
<dbReference type="InterPro" id="IPR005269">
    <property type="entry name" value="LOG"/>
</dbReference>
<evidence type="ECO:0000256" key="1">
    <source>
        <dbReference type="ARBA" id="ARBA00006763"/>
    </source>
</evidence>
<dbReference type="PANTHER" id="PTHR31223:SF70">
    <property type="entry name" value="LOG FAMILY PROTEIN YJL055W"/>
    <property type="match status" value="1"/>
</dbReference>